<comment type="subcellular location">
    <subcellularLocation>
        <location evidence="3">Periplasm</location>
    </subcellularLocation>
</comment>
<dbReference type="RefSeq" id="WP_198325275.1">
    <property type="nucleotide sequence ID" value="NZ_CP037953.1"/>
</dbReference>
<dbReference type="GO" id="GO:0042597">
    <property type="term" value="C:periplasmic space"/>
    <property type="evidence" value="ECO:0007669"/>
    <property type="project" value="UniProtKB-SubCell"/>
</dbReference>
<dbReference type="GO" id="GO:0009055">
    <property type="term" value="F:electron transfer activity"/>
    <property type="evidence" value="ECO:0007669"/>
    <property type="project" value="InterPro"/>
</dbReference>
<accession>A0A4R6UJH9</accession>
<evidence type="ECO:0000313" key="26">
    <source>
        <dbReference type="Proteomes" id="UP000295375"/>
    </source>
</evidence>
<evidence type="ECO:0000256" key="19">
    <source>
        <dbReference type="ARBA" id="ARBA00077813"/>
    </source>
</evidence>
<keyword evidence="7 21" id="KW-0349">Heme</keyword>
<evidence type="ECO:0000256" key="7">
    <source>
        <dbReference type="ARBA" id="ARBA00022617"/>
    </source>
</evidence>
<dbReference type="Pfam" id="PF13442">
    <property type="entry name" value="Cytochrome_CBB3"/>
    <property type="match status" value="1"/>
</dbReference>
<evidence type="ECO:0000313" key="25">
    <source>
        <dbReference type="EMBL" id="TDQ47100.1"/>
    </source>
</evidence>
<evidence type="ECO:0000256" key="23">
    <source>
        <dbReference type="SAM" id="SignalP"/>
    </source>
</evidence>
<keyword evidence="6" id="KW-0813">Transport</keyword>
<evidence type="ECO:0000256" key="3">
    <source>
        <dbReference type="ARBA" id="ARBA00004418"/>
    </source>
</evidence>
<evidence type="ECO:0000256" key="11">
    <source>
        <dbReference type="ARBA" id="ARBA00022982"/>
    </source>
</evidence>
<keyword evidence="9 23" id="KW-0732">Signal</keyword>
<keyword evidence="13 21" id="KW-0408">Iron</keyword>
<evidence type="ECO:0000256" key="12">
    <source>
        <dbReference type="ARBA" id="ARBA00023002"/>
    </source>
</evidence>
<dbReference type="SUPFAM" id="SSF46626">
    <property type="entry name" value="Cytochrome c"/>
    <property type="match status" value="2"/>
</dbReference>
<dbReference type="SUPFAM" id="SSF51004">
    <property type="entry name" value="C-terminal (heme d1) domain of cytochrome cd1-nitrite reductase"/>
    <property type="match status" value="1"/>
</dbReference>
<dbReference type="GO" id="GO:0050421">
    <property type="term" value="F:nitrite reductase (NO-forming) activity"/>
    <property type="evidence" value="ECO:0007669"/>
    <property type="project" value="UniProtKB-EC"/>
</dbReference>
<dbReference type="Proteomes" id="UP000295375">
    <property type="component" value="Unassembled WGS sequence"/>
</dbReference>
<dbReference type="GO" id="GO:0020037">
    <property type="term" value="F:heme binding"/>
    <property type="evidence" value="ECO:0007669"/>
    <property type="project" value="InterPro"/>
</dbReference>
<sequence>MNKTMKLSLLASLCLACWPMASPAADALAEHKAEVAQGGKSAQLERGKALYEKYCSGCHQANGAGLPGAFPPLAKSDYFAKDRSKLVASIIHGLSGEITVNGQKYNNVMPNFAYLKDEEVADIVAYVLNSWGNRGGQVTVKEIAAVRAGDGSKQAAGPHPGASVPEMTYQSGSSTIKPEETKTFVNGTGPKITTDEFAHASQIYFERCAGCHGVLRKGATGKPLTTDITRNRGTDYLKALIAYGSPAGMPNWGSSGQLSDQEIDQLARFLQHEPPQPPEWGMKEMRESWQLHVPVDKRPKKKENDYNIKNVFAVTLRDSGEVALIDGDTKKIINIIKTGYAVHISRISASGRYCFTIGRDGRVDMIDMWMKKPDKVATIKVGLEARSVETSKYKGFEDKYAIAGSYWPPQYVVMDGNTLEPFKIVSTRGMTVSTQEYHPEPRVAAIVASHEHPEFIVNVKETGKILLVDYRDLKNINVKTIDAAEFLHDGGWDATHRYFLTAANKSDKIAVVDSKERELEALIDVDSIPHPGRGANITDPKFGPVWITSALGNDKITFIGTDPDKHPKNAWKVVRVLNGQGGGSLFVKSHPKSKNLWVDTPLHPDAKVSQSVAVFDVNNLEAGFTVLPIAEMADLGEGPKRVVQPEYNLAGDEVWFSVWNGQDQKSAIVVIDDKTRKLKHVIKDPRLITPTGKFNVHNTVADIY</sequence>
<dbReference type="Gene3D" id="2.140.10.20">
    <property type="entry name" value="C-terminal (heme d1) domain of cytochrome cd1-nitrite reductase"/>
    <property type="match status" value="1"/>
</dbReference>
<evidence type="ECO:0000256" key="15">
    <source>
        <dbReference type="ARBA" id="ARBA00051350"/>
    </source>
</evidence>
<keyword evidence="26" id="KW-1185">Reference proteome</keyword>
<dbReference type="InterPro" id="IPR009056">
    <property type="entry name" value="Cyt_c-like_dom"/>
</dbReference>
<dbReference type="AlphaFoldDB" id="A0A4R6UJH9"/>
<dbReference type="InterPro" id="IPR003143">
    <property type="entry name" value="Cyt_cd1_C_sf"/>
</dbReference>
<evidence type="ECO:0000256" key="9">
    <source>
        <dbReference type="ARBA" id="ARBA00022729"/>
    </source>
</evidence>
<dbReference type="InterPro" id="IPR011048">
    <property type="entry name" value="Haem_d1_sf"/>
</dbReference>
<feature type="domain" description="Cytochrome c" evidence="24">
    <location>
        <begin position="195"/>
        <end position="274"/>
    </location>
</feature>
<keyword evidence="8 21" id="KW-0479">Metal-binding</keyword>
<evidence type="ECO:0000256" key="2">
    <source>
        <dbReference type="ARBA" id="ARBA00001971"/>
    </source>
</evidence>
<dbReference type="PROSITE" id="PS51007">
    <property type="entry name" value="CYTC"/>
    <property type="match status" value="2"/>
</dbReference>
<dbReference type="GO" id="GO:0046872">
    <property type="term" value="F:metal ion binding"/>
    <property type="evidence" value="ECO:0007669"/>
    <property type="project" value="UniProtKB-KW"/>
</dbReference>
<evidence type="ECO:0000256" key="14">
    <source>
        <dbReference type="ARBA" id="ARBA00049340"/>
    </source>
</evidence>
<dbReference type="GO" id="GO:0050418">
    <property type="term" value="F:hydroxylamine reductase activity"/>
    <property type="evidence" value="ECO:0007669"/>
    <property type="project" value="UniProtKB-EC"/>
</dbReference>
<evidence type="ECO:0000256" key="17">
    <source>
        <dbReference type="ARBA" id="ARBA00071688"/>
    </source>
</evidence>
<dbReference type="InterPro" id="IPR036909">
    <property type="entry name" value="Cyt_c-like_dom_sf"/>
</dbReference>
<dbReference type="PANTHER" id="PTHR35008:SF8">
    <property type="entry name" value="ALCOHOL DEHYDROGENASE CYTOCHROME C SUBUNIT"/>
    <property type="match status" value="1"/>
</dbReference>
<dbReference type="FunFam" id="1.10.760.10:FF:000027">
    <property type="entry name" value="Nitrite reductase"/>
    <property type="match status" value="1"/>
</dbReference>
<comment type="catalytic activity">
    <reaction evidence="15">
        <text>A + NH4(+) + H2O = hydroxylamine + AH2 + H(+)</text>
        <dbReference type="Rhea" id="RHEA:22052"/>
        <dbReference type="ChEBI" id="CHEBI:13193"/>
        <dbReference type="ChEBI" id="CHEBI:15377"/>
        <dbReference type="ChEBI" id="CHEBI:15378"/>
        <dbReference type="ChEBI" id="CHEBI:15429"/>
        <dbReference type="ChEBI" id="CHEBI:17499"/>
        <dbReference type="ChEBI" id="CHEBI:28938"/>
        <dbReference type="EC" id="1.7.99.1"/>
    </reaction>
</comment>
<evidence type="ECO:0000259" key="24">
    <source>
        <dbReference type="PROSITE" id="PS51007"/>
    </source>
</evidence>
<evidence type="ECO:0000256" key="1">
    <source>
        <dbReference type="ARBA" id="ARBA00001926"/>
    </source>
</evidence>
<evidence type="ECO:0000256" key="10">
    <source>
        <dbReference type="ARBA" id="ARBA00022764"/>
    </source>
</evidence>
<comment type="caution">
    <text evidence="25">The sequence shown here is derived from an EMBL/GenBank/DDBJ whole genome shotgun (WGS) entry which is preliminary data.</text>
</comment>
<feature type="domain" description="Cytochrome c" evidence="24">
    <location>
        <begin position="42"/>
        <end position="131"/>
    </location>
</feature>
<evidence type="ECO:0000256" key="6">
    <source>
        <dbReference type="ARBA" id="ARBA00022448"/>
    </source>
</evidence>
<keyword evidence="10" id="KW-0574">Periplasm</keyword>
<dbReference type="CDD" id="cd20779">
    <property type="entry name" value="8prop_hemeD1_NirS"/>
    <property type="match status" value="1"/>
</dbReference>
<dbReference type="EC" id="1.7.99.1" evidence="16"/>
<dbReference type="FunFam" id="2.140.10.20:FF:000001">
    <property type="entry name" value="Nitrite reductase NirS"/>
    <property type="match status" value="1"/>
</dbReference>
<dbReference type="EMBL" id="SNYM01000011">
    <property type="protein sequence ID" value="TDQ47100.1"/>
    <property type="molecule type" value="Genomic_DNA"/>
</dbReference>
<dbReference type="PANTHER" id="PTHR35008">
    <property type="entry name" value="BLL4482 PROTEIN-RELATED"/>
    <property type="match status" value="1"/>
</dbReference>
<evidence type="ECO:0000256" key="13">
    <source>
        <dbReference type="ARBA" id="ARBA00023004"/>
    </source>
</evidence>
<evidence type="ECO:0000256" key="16">
    <source>
        <dbReference type="ARBA" id="ARBA00067067"/>
    </source>
</evidence>
<dbReference type="Gene3D" id="1.10.760.10">
    <property type="entry name" value="Cytochrome c-like domain"/>
    <property type="match status" value="2"/>
</dbReference>
<evidence type="ECO:0000256" key="5">
    <source>
        <dbReference type="ARBA" id="ARBA00011882"/>
    </source>
</evidence>
<evidence type="ECO:0000256" key="4">
    <source>
        <dbReference type="ARBA" id="ARBA00011738"/>
    </source>
</evidence>
<gene>
    <name evidence="25" type="ORF">EV696_11128</name>
</gene>
<feature type="chain" id="PRO_5020434354" description="Nitrite reductase" evidence="23">
    <location>
        <begin position="25"/>
        <end position="704"/>
    </location>
</feature>
<evidence type="ECO:0000256" key="22">
    <source>
        <dbReference type="SAM" id="MobiDB-lite"/>
    </source>
</evidence>
<dbReference type="EC" id="1.7.2.1" evidence="5"/>
<dbReference type="InterPro" id="IPR051459">
    <property type="entry name" value="Cytochrome_c-type_DH"/>
</dbReference>
<protein>
    <recommendedName>
        <fullName evidence="17">Nitrite reductase</fullName>
        <ecNumber evidence="5">1.7.2.1</ecNumber>
        <ecNumber evidence="16">1.7.99.1</ecNumber>
    </recommendedName>
    <alternativeName>
        <fullName evidence="19">Cytochrome cd1</fullName>
    </alternativeName>
    <alternativeName>
        <fullName evidence="20">Cytochrome oxidase</fullName>
    </alternativeName>
    <alternativeName>
        <fullName evidence="18">Hydroxylamine reductase</fullName>
    </alternativeName>
</protein>
<evidence type="ECO:0000256" key="8">
    <source>
        <dbReference type="ARBA" id="ARBA00022723"/>
    </source>
</evidence>
<proteinExistence type="predicted"/>
<feature type="region of interest" description="Disordered" evidence="22">
    <location>
        <begin position="151"/>
        <end position="177"/>
    </location>
</feature>
<dbReference type="Pfam" id="PF02239">
    <property type="entry name" value="Cytochrom_D1"/>
    <property type="match status" value="1"/>
</dbReference>
<organism evidence="25 26">
    <name type="scientific">Permianibacter aggregans</name>
    <dbReference type="NCBI Taxonomy" id="1510150"/>
    <lineage>
        <taxon>Bacteria</taxon>
        <taxon>Pseudomonadati</taxon>
        <taxon>Pseudomonadota</taxon>
        <taxon>Gammaproteobacteria</taxon>
        <taxon>Pseudomonadales</taxon>
        <taxon>Pseudomonadaceae</taxon>
        <taxon>Permianibacter</taxon>
    </lineage>
</organism>
<evidence type="ECO:0000256" key="18">
    <source>
        <dbReference type="ARBA" id="ARBA00075012"/>
    </source>
</evidence>
<keyword evidence="11" id="KW-0249">Electron transport</keyword>
<feature type="signal peptide" evidence="23">
    <location>
        <begin position="1"/>
        <end position="24"/>
    </location>
</feature>
<comment type="subunit">
    <text evidence="4">Homodimer.</text>
</comment>
<comment type="cofactor">
    <cofactor evidence="2">
        <name>heme</name>
        <dbReference type="ChEBI" id="CHEBI:30413"/>
    </cofactor>
</comment>
<evidence type="ECO:0000256" key="20">
    <source>
        <dbReference type="ARBA" id="ARBA00080115"/>
    </source>
</evidence>
<comment type="catalytic activity">
    <reaction evidence="14">
        <text>nitric oxide + Fe(III)-[cytochrome c] + H2O = Fe(II)-[cytochrome c] + nitrite + 2 H(+)</text>
        <dbReference type="Rhea" id="RHEA:15233"/>
        <dbReference type="Rhea" id="RHEA-COMP:10350"/>
        <dbReference type="Rhea" id="RHEA-COMP:14399"/>
        <dbReference type="ChEBI" id="CHEBI:15377"/>
        <dbReference type="ChEBI" id="CHEBI:15378"/>
        <dbReference type="ChEBI" id="CHEBI:16301"/>
        <dbReference type="ChEBI" id="CHEBI:16480"/>
        <dbReference type="ChEBI" id="CHEBI:29033"/>
        <dbReference type="ChEBI" id="CHEBI:29034"/>
        <dbReference type="EC" id="1.7.2.1"/>
    </reaction>
</comment>
<keyword evidence="12" id="KW-0560">Oxidoreductase</keyword>
<comment type="cofactor">
    <cofactor evidence="1">
        <name>heme c</name>
        <dbReference type="ChEBI" id="CHEBI:61717"/>
    </cofactor>
</comment>
<evidence type="ECO:0000256" key="21">
    <source>
        <dbReference type="PROSITE-ProRule" id="PRU00433"/>
    </source>
</evidence>
<name>A0A4R6UJH9_9GAMM</name>
<reference evidence="25 26" key="1">
    <citation type="submission" date="2019-03" db="EMBL/GenBank/DDBJ databases">
        <title>Genomic Encyclopedia of Type Strains, Phase IV (KMG-IV): sequencing the most valuable type-strain genomes for metagenomic binning, comparative biology and taxonomic classification.</title>
        <authorList>
            <person name="Goeker M."/>
        </authorList>
    </citation>
    <scope>NUCLEOTIDE SEQUENCE [LARGE SCALE GENOMIC DNA]</scope>
    <source>
        <strain evidence="25 26">DSM 103792</strain>
    </source>
</reference>
<dbReference type="Pfam" id="PF00034">
    <property type="entry name" value="Cytochrom_C"/>
    <property type="match status" value="1"/>
</dbReference>